<accession>A0A2D6YL16</accession>
<name>A0A2D6YL16_9DELT</name>
<comment type="similarity">
    <text evidence="7">Belongs to the binding-protein-dependent transport system permease family.</text>
</comment>
<feature type="transmembrane region" description="Helical" evidence="7">
    <location>
        <begin position="7"/>
        <end position="28"/>
    </location>
</feature>
<evidence type="ECO:0000313" key="10">
    <source>
        <dbReference type="Proteomes" id="UP000226525"/>
    </source>
</evidence>
<dbReference type="PANTHER" id="PTHR30193:SF37">
    <property type="entry name" value="INNER MEMBRANE ABC TRANSPORTER PERMEASE PROTEIN YCJO"/>
    <property type="match status" value="1"/>
</dbReference>
<evidence type="ECO:0000256" key="3">
    <source>
        <dbReference type="ARBA" id="ARBA00022475"/>
    </source>
</evidence>
<feature type="domain" description="ABC transmembrane type-1" evidence="8">
    <location>
        <begin position="67"/>
        <end position="280"/>
    </location>
</feature>
<evidence type="ECO:0000256" key="4">
    <source>
        <dbReference type="ARBA" id="ARBA00022692"/>
    </source>
</evidence>
<evidence type="ECO:0000256" key="5">
    <source>
        <dbReference type="ARBA" id="ARBA00022989"/>
    </source>
</evidence>
<keyword evidence="5 7" id="KW-1133">Transmembrane helix</keyword>
<dbReference type="InterPro" id="IPR000515">
    <property type="entry name" value="MetI-like"/>
</dbReference>
<dbReference type="SUPFAM" id="SSF161098">
    <property type="entry name" value="MetI-like"/>
    <property type="match status" value="1"/>
</dbReference>
<evidence type="ECO:0000256" key="2">
    <source>
        <dbReference type="ARBA" id="ARBA00022448"/>
    </source>
</evidence>
<proteinExistence type="inferred from homology"/>
<dbReference type="InterPro" id="IPR051393">
    <property type="entry name" value="ABC_transporter_permease"/>
</dbReference>
<protein>
    <submittedName>
        <fullName evidence="9">ABC transporter permease</fullName>
    </submittedName>
</protein>
<dbReference type="AlphaFoldDB" id="A0A2D6YL16"/>
<organism evidence="9 10">
    <name type="scientific">SAR324 cluster bacterium</name>
    <dbReference type="NCBI Taxonomy" id="2024889"/>
    <lineage>
        <taxon>Bacteria</taxon>
        <taxon>Deltaproteobacteria</taxon>
        <taxon>SAR324 cluster</taxon>
    </lineage>
</organism>
<feature type="transmembrane region" description="Helical" evidence="7">
    <location>
        <begin position="259"/>
        <end position="281"/>
    </location>
</feature>
<comment type="subcellular location">
    <subcellularLocation>
        <location evidence="1 7">Cell membrane</location>
        <topology evidence="1 7">Multi-pass membrane protein</topology>
    </subcellularLocation>
</comment>
<dbReference type="PROSITE" id="PS50928">
    <property type="entry name" value="ABC_TM1"/>
    <property type="match status" value="1"/>
</dbReference>
<dbReference type="Pfam" id="PF00528">
    <property type="entry name" value="BPD_transp_1"/>
    <property type="match status" value="1"/>
</dbReference>
<evidence type="ECO:0000256" key="7">
    <source>
        <dbReference type="RuleBase" id="RU363032"/>
    </source>
</evidence>
<evidence type="ECO:0000259" key="8">
    <source>
        <dbReference type="PROSITE" id="PS50928"/>
    </source>
</evidence>
<reference evidence="10" key="1">
    <citation type="submission" date="2017-09" db="EMBL/GenBank/DDBJ databases">
        <title>The Reconstruction of 2,631 Draft Metagenome-Assembled Genomes from the Global Oceans.</title>
        <authorList>
            <person name="Tully B.J."/>
            <person name="Graham E.D."/>
            <person name="Heidelberg J.F."/>
        </authorList>
    </citation>
    <scope>NUCLEOTIDE SEQUENCE [LARGE SCALE GENOMIC DNA]</scope>
</reference>
<dbReference type="GO" id="GO:0005886">
    <property type="term" value="C:plasma membrane"/>
    <property type="evidence" value="ECO:0007669"/>
    <property type="project" value="UniProtKB-SubCell"/>
</dbReference>
<keyword evidence="6 7" id="KW-0472">Membrane</keyword>
<evidence type="ECO:0000256" key="1">
    <source>
        <dbReference type="ARBA" id="ARBA00004651"/>
    </source>
</evidence>
<keyword evidence="4 7" id="KW-0812">Transmembrane</keyword>
<dbReference type="InterPro" id="IPR035906">
    <property type="entry name" value="MetI-like_sf"/>
</dbReference>
<dbReference type="PANTHER" id="PTHR30193">
    <property type="entry name" value="ABC TRANSPORTER PERMEASE PROTEIN"/>
    <property type="match status" value="1"/>
</dbReference>
<evidence type="ECO:0000256" key="6">
    <source>
        <dbReference type="ARBA" id="ARBA00023136"/>
    </source>
</evidence>
<keyword evidence="2 7" id="KW-0813">Transport</keyword>
<dbReference type="Proteomes" id="UP000226525">
    <property type="component" value="Unassembled WGS sequence"/>
</dbReference>
<feature type="transmembrane region" description="Helical" evidence="7">
    <location>
        <begin position="104"/>
        <end position="124"/>
    </location>
</feature>
<dbReference type="EMBL" id="NZEX01000122">
    <property type="protein sequence ID" value="MAH63891.1"/>
    <property type="molecule type" value="Genomic_DNA"/>
</dbReference>
<gene>
    <name evidence="9" type="ORF">CMN54_10700</name>
</gene>
<dbReference type="CDD" id="cd06261">
    <property type="entry name" value="TM_PBP2"/>
    <property type="match status" value="1"/>
</dbReference>
<evidence type="ECO:0000313" key="9">
    <source>
        <dbReference type="EMBL" id="MAH63891.1"/>
    </source>
</evidence>
<feature type="transmembrane region" description="Helical" evidence="7">
    <location>
        <begin position="154"/>
        <end position="176"/>
    </location>
</feature>
<dbReference type="Gene3D" id="1.10.3720.10">
    <property type="entry name" value="MetI-like"/>
    <property type="match status" value="1"/>
</dbReference>
<keyword evidence="3" id="KW-1003">Cell membrane</keyword>
<comment type="caution">
    <text evidence="9">The sequence shown here is derived from an EMBL/GenBank/DDBJ whole genome shotgun (WGS) entry which is preliminary data.</text>
</comment>
<feature type="transmembrane region" description="Helical" evidence="7">
    <location>
        <begin position="71"/>
        <end position="92"/>
    </location>
</feature>
<dbReference type="GO" id="GO:0055085">
    <property type="term" value="P:transmembrane transport"/>
    <property type="evidence" value="ECO:0007669"/>
    <property type="project" value="InterPro"/>
</dbReference>
<sequence length="291" mass="33163">MRRNKYGIILPFLAPALILYSLFVIYPYSQAMYVAFTKWKGLRKSPRFVGLDNFEKMLGDDKFWNALSNNLIYLFVLPIVTLGFALFMAFMISQKVRFNNFYRVTYFFPQVMSVVAIGILWSFVYHPTIGIFSSLLKAVGIKNPPVWLGDPDTALWSIVAVTVWQSAGFFMVIFMAGMLSIPKSLYEAAALDGAGRGATFFRITFPLLWENTRSSLVFITVIAMDMFGITFTMTQGGPDRSTDVLATLLYEHAFLHSRFGYATSIAMVYFIIVIVLTLLIFRVTRRETIEF</sequence>
<feature type="transmembrane region" description="Helical" evidence="7">
    <location>
        <begin position="216"/>
        <end position="234"/>
    </location>
</feature>